<keyword evidence="4" id="KW-0862">Zinc</keyword>
<dbReference type="Gene3D" id="2.30.30.1150">
    <property type="match status" value="1"/>
</dbReference>
<keyword evidence="8" id="KW-0732">Signal</keyword>
<dbReference type="Pfam" id="PF13872">
    <property type="entry name" value="AAA_34"/>
    <property type="match status" value="1"/>
</dbReference>
<dbReference type="SUPFAM" id="SSF57903">
    <property type="entry name" value="FYVE/PHD zinc finger"/>
    <property type="match status" value="1"/>
</dbReference>
<evidence type="ECO:0000256" key="2">
    <source>
        <dbReference type="ARBA" id="ARBA00022723"/>
    </source>
</evidence>
<dbReference type="EMBL" id="CM026421">
    <property type="protein sequence ID" value="KAG0590125.1"/>
    <property type="molecule type" value="Genomic_DNA"/>
</dbReference>
<evidence type="ECO:0000259" key="9">
    <source>
        <dbReference type="PROSITE" id="PS50016"/>
    </source>
</evidence>
<evidence type="ECO:0000256" key="5">
    <source>
        <dbReference type="ARBA" id="ARBA00023015"/>
    </source>
</evidence>
<dbReference type="Pfam" id="PF23547">
    <property type="entry name" value="Zn_ribbon_FGT1_1"/>
    <property type="match status" value="1"/>
</dbReference>
<dbReference type="GO" id="GO:0031490">
    <property type="term" value="F:chromatin DNA binding"/>
    <property type="evidence" value="ECO:0007669"/>
    <property type="project" value="TreeGrafter"/>
</dbReference>
<dbReference type="FunFam" id="3.40.50.300:FF:000342">
    <property type="entry name" value="Protein strawberry notch homolog 2"/>
    <property type="match status" value="1"/>
</dbReference>
<accession>A0A8T0J3J1</accession>
<evidence type="ECO:0000256" key="1">
    <source>
        <dbReference type="ARBA" id="ARBA00006992"/>
    </source>
</evidence>
<proteinExistence type="inferred from homology"/>
<dbReference type="GO" id="GO:0006355">
    <property type="term" value="P:regulation of DNA-templated transcription"/>
    <property type="evidence" value="ECO:0007669"/>
    <property type="project" value="InterPro"/>
</dbReference>
<reference evidence="10" key="1">
    <citation type="submission" date="2020-06" db="EMBL/GenBank/DDBJ databases">
        <title>WGS assembly of Ceratodon purpureus strain R40.</title>
        <authorList>
            <person name="Carey S.B."/>
            <person name="Jenkins J."/>
            <person name="Shu S."/>
            <person name="Lovell J.T."/>
            <person name="Sreedasyam A."/>
            <person name="Maumus F."/>
            <person name="Tiley G.P."/>
            <person name="Fernandez-Pozo N."/>
            <person name="Barry K."/>
            <person name="Chen C."/>
            <person name="Wang M."/>
            <person name="Lipzen A."/>
            <person name="Daum C."/>
            <person name="Saski C.A."/>
            <person name="Payton A.C."/>
            <person name="Mcbreen J.C."/>
            <person name="Conrad R.E."/>
            <person name="Kollar L.M."/>
            <person name="Olsson S."/>
            <person name="Huttunen S."/>
            <person name="Landis J.B."/>
            <person name="Wickett N.J."/>
            <person name="Johnson M.G."/>
            <person name="Rensing S.A."/>
            <person name="Grimwood J."/>
            <person name="Schmutz J."/>
            <person name="Mcdaniel S.F."/>
        </authorList>
    </citation>
    <scope>NUCLEOTIDE SEQUENCE</scope>
    <source>
        <strain evidence="10">R40</strain>
    </source>
</reference>
<evidence type="ECO:0000313" key="10">
    <source>
        <dbReference type="EMBL" id="KAG0590125.1"/>
    </source>
</evidence>
<evidence type="ECO:0000256" key="3">
    <source>
        <dbReference type="ARBA" id="ARBA00022771"/>
    </source>
</evidence>
<evidence type="ECO:0000313" key="11">
    <source>
        <dbReference type="Proteomes" id="UP000822688"/>
    </source>
</evidence>
<dbReference type="Pfam" id="PF00628">
    <property type="entry name" value="PHD"/>
    <property type="match status" value="1"/>
</dbReference>
<gene>
    <name evidence="10" type="ORF">KC19_1G074000</name>
</gene>
<dbReference type="InterPro" id="IPR011011">
    <property type="entry name" value="Znf_FYVE_PHD"/>
</dbReference>
<dbReference type="InterPro" id="IPR019787">
    <property type="entry name" value="Znf_PHD-finger"/>
</dbReference>
<dbReference type="Proteomes" id="UP000822688">
    <property type="component" value="Chromosome 1"/>
</dbReference>
<dbReference type="Pfam" id="PF25373">
    <property type="entry name" value="SBNO"/>
    <property type="match status" value="1"/>
</dbReference>
<keyword evidence="5" id="KW-0805">Transcription regulation</keyword>
<keyword evidence="3 7" id="KW-0863">Zinc-finger</keyword>
<dbReference type="SUPFAM" id="SSF52540">
    <property type="entry name" value="P-loop containing nucleoside triphosphate hydrolases"/>
    <property type="match status" value="2"/>
</dbReference>
<dbReference type="InterPro" id="IPR057332">
    <property type="entry name" value="SBNO_a/b_dom"/>
</dbReference>
<name>A0A8T0J3J1_CERPU</name>
<dbReference type="Gene3D" id="3.40.50.300">
    <property type="entry name" value="P-loop containing nucleotide triphosphate hydrolases"/>
    <property type="match status" value="1"/>
</dbReference>
<feature type="chain" id="PRO_5035743074" description="PHD-type domain-containing protein" evidence="8">
    <location>
        <begin position="30"/>
        <end position="1300"/>
    </location>
</feature>
<comment type="caution">
    <text evidence="10">The sequence shown here is derived from an EMBL/GenBank/DDBJ whole genome shotgun (WGS) entry which is preliminary data.</text>
</comment>
<feature type="signal peptide" evidence="8">
    <location>
        <begin position="1"/>
        <end position="29"/>
    </location>
</feature>
<keyword evidence="11" id="KW-1185">Reference proteome</keyword>
<comment type="similarity">
    <text evidence="1">Belongs to the SBNO family.</text>
</comment>
<organism evidence="10 11">
    <name type="scientific">Ceratodon purpureus</name>
    <name type="common">Fire moss</name>
    <name type="synonym">Dicranum purpureum</name>
    <dbReference type="NCBI Taxonomy" id="3225"/>
    <lineage>
        <taxon>Eukaryota</taxon>
        <taxon>Viridiplantae</taxon>
        <taxon>Streptophyta</taxon>
        <taxon>Embryophyta</taxon>
        <taxon>Bryophyta</taxon>
        <taxon>Bryophytina</taxon>
        <taxon>Bryopsida</taxon>
        <taxon>Dicranidae</taxon>
        <taxon>Pseudoditrichales</taxon>
        <taxon>Ditrichaceae</taxon>
        <taxon>Ceratodon</taxon>
    </lineage>
</organism>
<dbReference type="InterPro" id="IPR019786">
    <property type="entry name" value="Zinc_finger_PHD-type_CS"/>
</dbReference>
<evidence type="ECO:0000256" key="4">
    <source>
        <dbReference type="ARBA" id="ARBA00022833"/>
    </source>
</evidence>
<evidence type="ECO:0000256" key="6">
    <source>
        <dbReference type="ARBA" id="ARBA00023163"/>
    </source>
</evidence>
<evidence type="ECO:0000256" key="8">
    <source>
        <dbReference type="SAM" id="SignalP"/>
    </source>
</evidence>
<dbReference type="NCBIfam" id="TIGR01053">
    <property type="entry name" value="LSD1"/>
    <property type="match status" value="1"/>
</dbReference>
<keyword evidence="6" id="KW-0804">Transcription</keyword>
<dbReference type="GO" id="GO:0005634">
    <property type="term" value="C:nucleus"/>
    <property type="evidence" value="ECO:0007669"/>
    <property type="project" value="TreeGrafter"/>
</dbReference>
<dbReference type="InterPro" id="IPR001965">
    <property type="entry name" value="Znf_PHD"/>
</dbReference>
<dbReference type="PANTHER" id="PTHR12706">
    <property type="entry name" value="STRAWBERRY NOTCH-RELATED"/>
    <property type="match status" value="1"/>
</dbReference>
<keyword evidence="2" id="KW-0479">Metal-binding</keyword>
<sequence>MLAWRNFSSDGGAFHFLLLLFLVKERCWPEGEKRESGVCVCVGVGLFRGRVCFASSEGGREEEEGGAMVQAGGAPVVASAPTACQVQCAGCRRILNVPSGILNFQCPKCKLPQVLPPQLRSQGLARGIDNTKIQLPCANCRAVLNVPPGLTRFVCPQCRVELAVDPVKLAAYMSSLSQLNALGNGHGAPPTVSAGGLPGDAMDDTGWNSKQLHGASGFSMEEINEVALEVEQEEDEAGTIGDTFTDYKPSKLSIGQPHPDPIVETASLSAVQPPEPTYDLLIAEEMEKSGALSCLQLETIVYASQRHMQHLADNSRAGFFLGDGAGVGKGRTIAGLIWENWKRGRTKALWLSVGSDLKFDARRDLDDVGAMPVEVHALNKLPYAKLDSKTVGVKEGVLFLTYSSLIASSEKGRSRLNQLVQWCGPDFDGLLVFDECHKAKNLVPEAGGQATRTGEAVLEIQNKMPDARVVYCSATGASEPRNMGYMARLGLWGSGTDFPQFSSFLGALEKRGVGALELVAMDMKTRGMYVCRTLSFKGADFSIDEVPLENRMQNMYLQACFFWSSLRVELMAALDALTEKKPSQNQLWRLYWANHQRFFRHMCMSAKVPAAVRLAKQALEEEKCVVIGLQSTGEARTEEAVNKYGVELDDFVSGPRELLLKLVEEHYPLPQDPKLVGAESDPDSTMSEEEIRACHICMAEDASQQFLECTSCRTAVHPACLSPPLTENSDCDWYCVGCGQKTCDFQVEKRRFVSVVSARYEEAKSRKSKILDTIRSLELPNNPLDDIIDQLGGPDRVAEMTGRRGMLVRAKSGTGVVYQARNTKDVTLEMINMHEKQQFMDGKKFVAVISEAASAGVSLQADRRALNQRRRVHVTLELPWSADRAIQQFGRTHRSNQASAPQYRLLFTNLGGERRFASIVAKRLETLGALTQGDRRAGPSLSAFNYDSVYGKKALASTYKSLMEQAEPLVIPPGCPSGDSAKIKEFFHLCRQALLTVGIIRDAVGVNQNNGTIKSSTRPSGRIAEADLHDVGRFLNRALGLPPDIQNRLFEFFVSVFDELIRDARKEGQFDSGIVDIKASTIELNGSPKTVHVDNISGAPTTLFVLETDRGLTWEAANKLHEDHADGVDNGIYRSKREWLGRTHYLLALERSGSSPKAFRVFRPASGEAPREMSFTELRSKYTKVSSSDQAKAGWTEDFTISADQCLHGPKCKMGSSCTIGRRVQQVHILGGLILPVWGTVEKALSKQVRKSHKRLRVVRVETTTEGRRIVGLHIPNTAVDAVLTGLNDLQVKGLEDSIG</sequence>
<dbReference type="PROSITE" id="PS50016">
    <property type="entry name" value="ZF_PHD_2"/>
    <property type="match status" value="1"/>
</dbReference>
<dbReference type="GO" id="GO:0008270">
    <property type="term" value="F:zinc ion binding"/>
    <property type="evidence" value="ECO:0007669"/>
    <property type="project" value="UniProtKB-KW"/>
</dbReference>
<dbReference type="GO" id="GO:0042393">
    <property type="term" value="F:histone binding"/>
    <property type="evidence" value="ECO:0007669"/>
    <property type="project" value="TreeGrafter"/>
</dbReference>
<dbReference type="InterPro" id="IPR026937">
    <property type="entry name" value="SBNO_Helicase_C_dom"/>
</dbReference>
<feature type="domain" description="PHD-type" evidence="9">
    <location>
        <begin position="691"/>
        <end position="741"/>
    </location>
</feature>
<dbReference type="PROSITE" id="PS01359">
    <property type="entry name" value="ZF_PHD_1"/>
    <property type="match status" value="1"/>
</dbReference>
<dbReference type="InterPro" id="IPR057024">
    <property type="entry name" value="Znr_FGT1_1"/>
</dbReference>
<dbReference type="InterPro" id="IPR026741">
    <property type="entry name" value="SNO"/>
</dbReference>
<dbReference type="InterPro" id="IPR057025">
    <property type="entry name" value="Znr_FGT1_2"/>
</dbReference>
<dbReference type="InterPro" id="IPR039187">
    <property type="entry name" value="SNO_AAA"/>
</dbReference>
<dbReference type="PANTHER" id="PTHR12706:SF13">
    <property type="entry name" value="PROTEIN FORGETTER 1"/>
    <property type="match status" value="1"/>
</dbReference>
<protein>
    <recommendedName>
        <fullName evidence="9">PHD-type domain-containing protein</fullName>
    </recommendedName>
</protein>
<dbReference type="Pfam" id="PF13871">
    <property type="entry name" value="Helicase_C_4"/>
    <property type="match status" value="1"/>
</dbReference>
<dbReference type="SMART" id="SM00249">
    <property type="entry name" value="PHD"/>
    <property type="match status" value="1"/>
</dbReference>
<evidence type="ECO:0000256" key="7">
    <source>
        <dbReference type="PROSITE-ProRule" id="PRU00146"/>
    </source>
</evidence>
<dbReference type="InterPro" id="IPR027417">
    <property type="entry name" value="P-loop_NTPase"/>
</dbReference>
<dbReference type="Pfam" id="PF23548">
    <property type="entry name" value="Zn_ribbon_FGT1_2"/>
    <property type="match status" value="1"/>
</dbReference>